<evidence type="ECO:0000256" key="2">
    <source>
        <dbReference type="ARBA" id="ARBA00004371"/>
    </source>
</evidence>
<evidence type="ECO:0000256" key="19">
    <source>
        <dbReference type="ARBA" id="ARBA00025833"/>
    </source>
</evidence>
<protein>
    <recommendedName>
        <fullName evidence="5">Carboxypeptidase Q</fullName>
    </recommendedName>
    <alternativeName>
        <fullName evidence="20">Plasma glutamate carboxypeptidase</fullName>
    </alternativeName>
</protein>
<evidence type="ECO:0000256" key="15">
    <source>
        <dbReference type="ARBA" id="ARBA00023049"/>
    </source>
</evidence>
<reference evidence="22 23" key="1">
    <citation type="submission" date="2015-06" db="EMBL/GenBank/DDBJ databases">
        <title>New insights into the roles of widespread benthic archaea in carbon and nitrogen cycling.</title>
        <authorList>
            <person name="Lazar C.S."/>
            <person name="Baker B.J."/>
            <person name="Seitz K.W."/>
            <person name="Hyde A.S."/>
            <person name="Dick G.J."/>
            <person name="Hinrichs K.-U."/>
            <person name="Teske A.P."/>
        </authorList>
    </citation>
    <scope>NUCLEOTIDE SEQUENCE [LARGE SCALE GENOMIC DNA]</scope>
    <source>
        <strain evidence="22">DG-45</strain>
    </source>
</reference>
<dbReference type="AlphaFoldDB" id="A0A0M0BT32"/>
<keyword evidence="17" id="KW-0325">Glycoprotein</keyword>
<evidence type="ECO:0000256" key="7">
    <source>
        <dbReference type="ARBA" id="ARBA00022645"/>
    </source>
</evidence>
<dbReference type="SUPFAM" id="SSF53187">
    <property type="entry name" value="Zn-dependent exopeptidases"/>
    <property type="match status" value="1"/>
</dbReference>
<dbReference type="GO" id="GO:0046872">
    <property type="term" value="F:metal ion binding"/>
    <property type="evidence" value="ECO:0007669"/>
    <property type="project" value="UniProtKB-KW"/>
</dbReference>
<dbReference type="Proteomes" id="UP000037210">
    <property type="component" value="Unassembled WGS sequence"/>
</dbReference>
<proteinExistence type="predicted"/>
<evidence type="ECO:0000256" key="16">
    <source>
        <dbReference type="ARBA" id="ARBA00023145"/>
    </source>
</evidence>
<comment type="subcellular location">
    <subcellularLocation>
        <location evidence="1">Endoplasmic reticulum</location>
    </subcellularLocation>
    <subcellularLocation>
        <location evidence="3">Golgi apparatus</location>
    </subcellularLocation>
    <subcellularLocation>
        <location evidence="2">Lysosome</location>
    </subcellularLocation>
    <subcellularLocation>
        <location evidence="4">Secreted</location>
    </subcellularLocation>
</comment>
<dbReference type="Gene3D" id="3.50.30.30">
    <property type="match status" value="1"/>
</dbReference>
<keyword evidence="15" id="KW-0482">Metalloprotease</keyword>
<evidence type="ECO:0000256" key="9">
    <source>
        <dbReference type="ARBA" id="ARBA00022723"/>
    </source>
</evidence>
<keyword evidence="14" id="KW-0333">Golgi apparatus</keyword>
<evidence type="ECO:0000256" key="5">
    <source>
        <dbReference type="ARBA" id="ARBA00014116"/>
    </source>
</evidence>
<dbReference type="GO" id="GO:0005576">
    <property type="term" value="C:extracellular region"/>
    <property type="evidence" value="ECO:0007669"/>
    <property type="project" value="UniProtKB-SubCell"/>
</dbReference>
<dbReference type="InterPro" id="IPR007484">
    <property type="entry name" value="Peptidase_M28"/>
</dbReference>
<keyword evidence="13" id="KW-0862">Zinc</keyword>
<dbReference type="GO" id="GO:0005764">
    <property type="term" value="C:lysosome"/>
    <property type="evidence" value="ECO:0007669"/>
    <property type="project" value="UniProtKB-SubCell"/>
</dbReference>
<evidence type="ECO:0000256" key="13">
    <source>
        <dbReference type="ARBA" id="ARBA00022833"/>
    </source>
</evidence>
<evidence type="ECO:0000256" key="10">
    <source>
        <dbReference type="ARBA" id="ARBA00022729"/>
    </source>
</evidence>
<evidence type="ECO:0000256" key="1">
    <source>
        <dbReference type="ARBA" id="ARBA00004240"/>
    </source>
</evidence>
<evidence type="ECO:0000256" key="4">
    <source>
        <dbReference type="ARBA" id="ARBA00004613"/>
    </source>
</evidence>
<keyword evidence="8" id="KW-0645">Protease</keyword>
<evidence type="ECO:0000313" key="22">
    <source>
        <dbReference type="EMBL" id="KON31366.1"/>
    </source>
</evidence>
<evidence type="ECO:0000256" key="17">
    <source>
        <dbReference type="ARBA" id="ARBA00023180"/>
    </source>
</evidence>
<comment type="subunit">
    <text evidence="19">Homodimer. The monomeric form is inactive while the homodimer is active.</text>
</comment>
<accession>A0A0M0BT32</accession>
<dbReference type="PANTHER" id="PTHR12053:SF3">
    <property type="entry name" value="CARBOXYPEPTIDASE Q"/>
    <property type="match status" value="1"/>
</dbReference>
<gene>
    <name evidence="22" type="ORF">AC482_00960</name>
</gene>
<name>A0A0M0BT32_9ARCH</name>
<evidence type="ECO:0000256" key="14">
    <source>
        <dbReference type="ARBA" id="ARBA00023034"/>
    </source>
</evidence>
<evidence type="ECO:0000256" key="12">
    <source>
        <dbReference type="ARBA" id="ARBA00022824"/>
    </source>
</evidence>
<dbReference type="Pfam" id="PF04389">
    <property type="entry name" value="Peptidase_M28"/>
    <property type="match status" value="1"/>
</dbReference>
<keyword evidence="16" id="KW-0865">Zymogen</keyword>
<dbReference type="Gene3D" id="3.40.630.10">
    <property type="entry name" value="Zn peptidases"/>
    <property type="match status" value="1"/>
</dbReference>
<keyword evidence="18" id="KW-0458">Lysosome</keyword>
<evidence type="ECO:0000256" key="8">
    <source>
        <dbReference type="ARBA" id="ARBA00022670"/>
    </source>
</evidence>
<keyword evidence="6" id="KW-0964">Secreted</keyword>
<keyword evidence="11" id="KW-0378">Hydrolase</keyword>
<evidence type="ECO:0000256" key="6">
    <source>
        <dbReference type="ARBA" id="ARBA00022525"/>
    </source>
</evidence>
<evidence type="ECO:0000313" key="23">
    <source>
        <dbReference type="Proteomes" id="UP000037210"/>
    </source>
</evidence>
<evidence type="ECO:0000256" key="18">
    <source>
        <dbReference type="ARBA" id="ARBA00023228"/>
    </source>
</evidence>
<dbReference type="GO" id="GO:0070573">
    <property type="term" value="F:metallodipeptidase activity"/>
    <property type="evidence" value="ECO:0007669"/>
    <property type="project" value="InterPro"/>
</dbReference>
<evidence type="ECO:0000256" key="11">
    <source>
        <dbReference type="ARBA" id="ARBA00022801"/>
    </source>
</evidence>
<keyword evidence="9" id="KW-0479">Metal-binding</keyword>
<comment type="caution">
    <text evidence="22">The sequence shown here is derived from an EMBL/GenBank/DDBJ whole genome shotgun (WGS) entry which is preliminary data.</text>
</comment>
<sequence length="476" mass="53575">MAENPHLEADKRIVSEIYTSYEPMENLKTLCDVYGSRFPGTPGDLGSVEWMVAKLRSYGIENARYETFRFPGWARGPARLEVTAPIEREIDCISLPLGLAGQVEARLVFLGDGPVDIYEQRRGEIGGNVAMVTSRTPLGMTRPLHRSEKYMRSVLAGAKGWIFMNHYPAYGPPTGGISPIIPSVGVSHEDGSFLARLLEREGDVTVRITTTDRNMEMTSYNVVCDIPGASDDGEYVLSGSHYDGHDISQGAEDPASGAVTVLEMARVLNMVRNRLKRRVRFVCFGVEEIGLFGSYNYVARHEDEMGDLRFMLNLDAAGREGKKGVILHGHPELESFIERAAREMRAELPRFQRVSPYSDHWPFFLRGVPTGSGGDPEALRAPTGRGYGHTRYDTVDKVEPENLRMAAANYARLLLRVANADDWPARRKTEEEIQAFIREQGYDQTVALVNRVKEYVRTWSEIHPDTRAWLERRSDW</sequence>
<evidence type="ECO:0000256" key="20">
    <source>
        <dbReference type="ARBA" id="ARBA00033328"/>
    </source>
</evidence>
<keyword evidence="7" id="KW-0121">Carboxypeptidase</keyword>
<feature type="domain" description="Peptidase M28" evidence="21">
    <location>
        <begin position="221"/>
        <end position="412"/>
    </location>
</feature>
<keyword evidence="10" id="KW-0732">Signal</keyword>
<dbReference type="GO" id="GO:0004180">
    <property type="term" value="F:carboxypeptidase activity"/>
    <property type="evidence" value="ECO:0007669"/>
    <property type="project" value="UniProtKB-KW"/>
</dbReference>
<dbReference type="PANTHER" id="PTHR12053">
    <property type="entry name" value="PROTEASE FAMILY M28 PLASMA GLUTAMATE CARBOXYPEPTIDASE-RELATED"/>
    <property type="match status" value="1"/>
</dbReference>
<dbReference type="InterPro" id="IPR039866">
    <property type="entry name" value="CPQ"/>
</dbReference>
<evidence type="ECO:0000256" key="3">
    <source>
        <dbReference type="ARBA" id="ARBA00004555"/>
    </source>
</evidence>
<dbReference type="GO" id="GO:0006508">
    <property type="term" value="P:proteolysis"/>
    <property type="evidence" value="ECO:0007669"/>
    <property type="project" value="UniProtKB-KW"/>
</dbReference>
<keyword evidence="12" id="KW-0256">Endoplasmic reticulum</keyword>
<evidence type="ECO:0000259" key="21">
    <source>
        <dbReference type="Pfam" id="PF04389"/>
    </source>
</evidence>
<dbReference type="EMBL" id="LFWZ01000006">
    <property type="protein sequence ID" value="KON31366.1"/>
    <property type="molecule type" value="Genomic_DNA"/>
</dbReference>
<organism evidence="22 23">
    <name type="scientific">miscellaneous Crenarchaeota group-15 archaeon DG-45</name>
    <dbReference type="NCBI Taxonomy" id="1685127"/>
    <lineage>
        <taxon>Archaea</taxon>
        <taxon>Candidatus Bathyarchaeota</taxon>
        <taxon>MCG-15</taxon>
    </lineage>
</organism>